<dbReference type="RefSeq" id="WP_022071582.1">
    <property type="nucleotide sequence ID" value="NZ_BAABXU010000001.1"/>
</dbReference>
<evidence type="ECO:0000313" key="3">
    <source>
        <dbReference type="EMBL" id="VYU28980.1"/>
    </source>
</evidence>
<keyword evidence="1" id="KW-1133">Transmembrane helix</keyword>
<dbReference type="AlphaFoldDB" id="A0A6N3DJ79"/>
<protein>
    <submittedName>
        <fullName evidence="3">Uncharacterized protein</fullName>
    </submittedName>
</protein>
<keyword evidence="4" id="KW-1185">Reference proteome</keyword>
<sequence length="172" mass="19688">MTMDNLIKILATIAVIGIIIYYALESKHQREQKSKNKVKKILSENVKFMIFGNEGSPNIALGKDNCVYLLDSNNVTLHKFTLDEVLDLNIHYHIRADKNSSVISPSLTLDNQTYIDKVDLNLRVVDGNEYAVGYVPYMKHVESNEVRSKIIQMKRFILMVEREKEGNSVVNN</sequence>
<evidence type="ECO:0000256" key="1">
    <source>
        <dbReference type="SAM" id="Phobius"/>
    </source>
</evidence>
<dbReference type="EMBL" id="CACRUE010000033">
    <property type="protein sequence ID" value="VYU28980.1"/>
    <property type="molecule type" value="Genomic_DNA"/>
</dbReference>
<feature type="transmembrane region" description="Helical" evidence="1">
    <location>
        <begin position="6"/>
        <end position="24"/>
    </location>
</feature>
<keyword evidence="1" id="KW-0812">Transmembrane</keyword>
<evidence type="ECO:0000313" key="2">
    <source>
        <dbReference type="EMBL" id="MCB5446301.1"/>
    </source>
</evidence>
<proteinExistence type="predicted"/>
<evidence type="ECO:0000313" key="4">
    <source>
        <dbReference type="Proteomes" id="UP001299409"/>
    </source>
</evidence>
<dbReference type="EMBL" id="JAJBMB010000007">
    <property type="protein sequence ID" value="MCB5446301.1"/>
    <property type="molecule type" value="Genomic_DNA"/>
</dbReference>
<name>A0A6N3DJ79_9FIRM</name>
<keyword evidence="1" id="KW-0472">Membrane</keyword>
<accession>A0A6N3DJ79</accession>
<dbReference type="Proteomes" id="UP001299409">
    <property type="component" value="Unassembled WGS sequence"/>
</dbReference>
<reference evidence="3" key="1">
    <citation type="submission" date="2019-11" db="EMBL/GenBank/DDBJ databases">
        <authorList>
            <person name="Feng L."/>
        </authorList>
    </citation>
    <scope>NUCLEOTIDE SEQUENCE</scope>
    <source>
        <strain evidence="3">IbartlettiiLFYP30</strain>
    </source>
</reference>
<organism evidence="3">
    <name type="scientific">Intestinibacter bartlettii</name>
    <dbReference type="NCBI Taxonomy" id="261299"/>
    <lineage>
        <taxon>Bacteria</taxon>
        <taxon>Bacillati</taxon>
        <taxon>Bacillota</taxon>
        <taxon>Clostridia</taxon>
        <taxon>Peptostreptococcales</taxon>
        <taxon>Peptostreptococcaceae</taxon>
        <taxon>Intestinibacter</taxon>
    </lineage>
</organism>
<reference evidence="2 4" key="2">
    <citation type="submission" date="2021-10" db="EMBL/GenBank/DDBJ databases">
        <title>Collection of gut derived symbiotic bacterial strains cultured from healthy donors.</title>
        <authorList>
            <person name="Lin H."/>
            <person name="Littmann E."/>
            <person name="Claire K."/>
            <person name="Pamer E."/>
        </authorList>
    </citation>
    <scope>NUCLEOTIDE SEQUENCE [LARGE SCALE GENOMIC DNA]</scope>
    <source>
        <strain evidence="2 4">MSK.17.68</strain>
    </source>
</reference>
<dbReference type="GeneID" id="89565108"/>
<gene>
    <name evidence="3" type="ORF">IBLFYP30_02259</name>
    <name evidence="2" type="ORF">LIP50_08825</name>
</gene>